<dbReference type="EMBL" id="MNVO01000024">
    <property type="protein sequence ID" value="OIO32937.1"/>
    <property type="molecule type" value="Genomic_DNA"/>
</dbReference>
<sequence length="189" mass="21834">MNQEEPNFSQVQAPLAQKQIESLKTEKEIAWDKKLVEIDELADRLGLGVDEKIKEPVAAFLINEFTTSSSCEGHVEEEGRHGALFPWVEIYASEPEGWKEATGEKKEEIEQAWTVRNLEQQQKMMSILAEFYQGRETPFDARLVFDPIGAFGGFRVQSFGAEMMKLLPVTEQHKKRELYRREINDFAFF</sequence>
<organism evidence="1 2">
    <name type="scientific">Candidatus Nomurabacteria bacterium CG1_02_47_685</name>
    <dbReference type="NCBI Taxonomy" id="1805282"/>
    <lineage>
        <taxon>Bacteria</taxon>
        <taxon>Candidatus Nomuraibacteriota</taxon>
    </lineage>
</organism>
<gene>
    <name evidence="1" type="ORF">AUJ44_01370</name>
</gene>
<evidence type="ECO:0000313" key="1">
    <source>
        <dbReference type="EMBL" id="OIO32937.1"/>
    </source>
</evidence>
<reference evidence="1 2" key="1">
    <citation type="journal article" date="2016" name="Environ. Microbiol.">
        <title>Genomic resolution of a cold subsurface aquifer community provides metabolic insights for novel microbes adapted to high CO concentrations.</title>
        <authorList>
            <person name="Probst A.J."/>
            <person name="Castelle C.J."/>
            <person name="Singh A."/>
            <person name="Brown C.T."/>
            <person name="Anantharaman K."/>
            <person name="Sharon I."/>
            <person name="Hug L.A."/>
            <person name="Burstein D."/>
            <person name="Emerson J.B."/>
            <person name="Thomas B.C."/>
            <person name="Banfield J.F."/>
        </authorList>
    </citation>
    <scope>NUCLEOTIDE SEQUENCE [LARGE SCALE GENOMIC DNA]</scope>
    <source>
        <strain evidence="1">CG1_02_47_685</strain>
    </source>
</reference>
<name>A0A1J4VCD8_9BACT</name>
<dbReference type="Proteomes" id="UP000183206">
    <property type="component" value="Unassembled WGS sequence"/>
</dbReference>
<evidence type="ECO:0000313" key="2">
    <source>
        <dbReference type="Proteomes" id="UP000183206"/>
    </source>
</evidence>
<protein>
    <submittedName>
        <fullName evidence="1">Uncharacterized protein</fullName>
    </submittedName>
</protein>
<comment type="caution">
    <text evidence="1">The sequence shown here is derived from an EMBL/GenBank/DDBJ whole genome shotgun (WGS) entry which is preliminary data.</text>
</comment>
<proteinExistence type="predicted"/>
<dbReference type="STRING" id="1805282.AUJ44_01370"/>
<dbReference type="AlphaFoldDB" id="A0A1J4VCD8"/>
<accession>A0A1J4VCD8</accession>